<feature type="binding site" evidence="8">
    <location>
        <position position="207"/>
    </location>
    <ligand>
        <name>Zn(2+)</name>
        <dbReference type="ChEBI" id="CHEBI:29105"/>
        <label>2</label>
        <note>catalytic</note>
    </ligand>
</feature>
<dbReference type="InterPro" id="IPR013471">
    <property type="entry name" value="RNase_Z/BN"/>
</dbReference>
<gene>
    <name evidence="8" type="primary">rnz</name>
    <name evidence="9" type="ORF">AB8U03_10665</name>
</gene>
<evidence type="ECO:0000256" key="7">
    <source>
        <dbReference type="ARBA" id="ARBA00022833"/>
    </source>
</evidence>
<comment type="catalytic activity">
    <reaction evidence="8">
        <text>Endonucleolytic cleavage of RNA, removing extra 3' nucleotides from tRNA precursor, generating 3' termini of tRNAs. A 3'-hydroxy group is left at the tRNA terminus and a 5'-phosphoryl group is left at the trailer molecule.</text>
        <dbReference type="EC" id="3.1.26.11"/>
    </reaction>
</comment>
<dbReference type="PANTHER" id="PTHR46018">
    <property type="entry name" value="ZINC PHOSPHODIESTERASE ELAC PROTEIN 1"/>
    <property type="match status" value="1"/>
</dbReference>
<keyword evidence="7 8" id="KW-0862">Zinc</keyword>
<dbReference type="PANTHER" id="PTHR46018:SF2">
    <property type="entry name" value="ZINC PHOSPHODIESTERASE ELAC PROTEIN 1"/>
    <property type="match status" value="1"/>
</dbReference>
<keyword evidence="4 8" id="KW-0479">Metal-binding</keyword>
<feature type="binding site" evidence="8">
    <location>
        <position position="65"/>
    </location>
    <ligand>
        <name>Zn(2+)</name>
        <dbReference type="ChEBI" id="CHEBI:29105"/>
        <label>2</label>
        <note>catalytic</note>
    </ligand>
</feature>
<dbReference type="Proteomes" id="UP001564657">
    <property type="component" value="Unassembled WGS sequence"/>
</dbReference>
<dbReference type="NCBIfam" id="TIGR02651">
    <property type="entry name" value="RNase_Z"/>
    <property type="match status" value="1"/>
</dbReference>
<dbReference type="EMBL" id="JBGEWD010000009">
    <property type="protein sequence ID" value="MEY8000654.1"/>
    <property type="molecule type" value="Genomic_DNA"/>
</dbReference>
<feature type="binding site" evidence="8">
    <location>
        <position position="66"/>
    </location>
    <ligand>
        <name>Zn(2+)</name>
        <dbReference type="ChEBI" id="CHEBI:29105"/>
        <label>2</label>
        <note>catalytic</note>
    </ligand>
</feature>
<name>A0ABV4BPE9_9CLOT</name>
<evidence type="ECO:0000256" key="3">
    <source>
        <dbReference type="ARBA" id="ARBA00022722"/>
    </source>
</evidence>
<protein>
    <recommendedName>
        <fullName evidence="8">Ribonuclease Z</fullName>
        <shortName evidence="8">RNase Z</shortName>
        <ecNumber evidence="8">3.1.26.11</ecNumber>
    </recommendedName>
    <alternativeName>
        <fullName evidence="8">tRNA 3 endonuclease</fullName>
    </alternativeName>
    <alternativeName>
        <fullName evidence="8">tRNase Z</fullName>
    </alternativeName>
</protein>
<dbReference type="CDD" id="cd07717">
    <property type="entry name" value="RNaseZ_ZiPD-like_MBL-fold"/>
    <property type="match status" value="1"/>
</dbReference>
<feature type="binding site" evidence="8">
    <location>
        <position position="63"/>
    </location>
    <ligand>
        <name>Zn(2+)</name>
        <dbReference type="ChEBI" id="CHEBI:29105"/>
        <label>1</label>
        <note>catalytic</note>
    </ligand>
</feature>
<comment type="function">
    <text evidence="8">Zinc phosphodiesterase, which displays some tRNA 3'-processing endonuclease activity. Probably involved in tRNA maturation, by removing a 3'-trailer from precursor tRNA.</text>
</comment>
<comment type="cofactor">
    <cofactor evidence="8">
        <name>Zn(2+)</name>
        <dbReference type="ChEBI" id="CHEBI:29105"/>
    </cofactor>
    <text evidence="8">Binds 2 Zn(2+) ions.</text>
</comment>
<organism evidence="9 10">
    <name type="scientific">Clostridium moutaii</name>
    <dbReference type="NCBI Taxonomy" id="3240932"/>
    <lineage>
        <taxon>Bacteria</taxon>
        <taxon>Bacillati</taxon>
        <taxon>Bacillota</taxon>
        <taxon>Clostridia</taxon>
        <taxon>Eubacteriales</taxon>
        <taxon>Clostridiaceae</taxon>
        <taxon>Clostridium</taxon>
    </lineage>
</organism>
<evidence type="ECO:0000313" key="10">
    <source>
        <dbReference type="Proteomes" id="UP001564657"/>
    </source>
</evidence>
<comment type="caution">
    <text evidence="9">The sequence shown here is derived from an EMBL/GenBank/DDBJ whole genome shotgun (WGS) entry which is preliminary data.</text>
</comment>
<dbReference type="Pfam" id="PF23023">
    <property type="entry name" value="Anti-Pycsar_Apyc1"/>
    <property type="match status" value="1"/>
</dbReference>
<keyword evidence="6 8" id="KW-0378">Hydrolase</keyword>
<dbReference type="InterPro" id="IPR036866">
    <property type="entry name" value="RibonucZ/Hydroxyglut_hydro"/>
</dbReference>
<feature type="binding site" evidence="8">
    <location>
        <position position="207"/>
    </location>
    <ligand>
        <name>Zn(2+)</name>
        <dbReference type="ChEBI" id="CHEBI:29105"/>
        <label>1</label>
        <note>catalytic</note>
    </ligand>
</feature>
<keyword evidence="10" id="KW-1185">Reference proteome</keyword>
<sequence length="307" mass="34371">MLDLCLLGCGGSMPVPGRWLTSMIASYNGRKLLIDCGEGTQISLKILGWKIKNIDVILFTHFHADHIAGLPGLLLTIANSGRTDPITIMGPAGLLKVINGLRVIAPVLPYKINLIELYGKGSYYKKIGNFNVNVLSVDHGIPCLGYSLGIVRNRKFDRKKALENRVPLMFWSSLQRGETIKDGERIYTPDMVLGCERTGLKISYCTDSRPTEALVKFIQDSDVFICEGMYGDDENISKAVRYKHMVFSEAALLAKRAGVRELWLTHFSPSMPEPEIYLKNARDVFQNTIIGEDRYVKSINFKESSDF</sequence>
<feature type="binding site" evidence="8">
    <location>
        <position position="61"/>
    </location>
    <ligand>
        <name>Zn(2+)</name>
        <dbReference type="ChEBI" id="CHEBI:29105"/>
        <label>1</label>
        <note>catalytic</note>
    </ligand>
</feature>
<reference evidence="9 10" key="1">
    <citation type="submission" date="2024-08" db="EMBL/GenBank/DDBJ databases">
        <title>Clostridium lapicellarii sp. nov., and Clostridium renhuaiense sp. nov., two species isolated from the mud in a fermentation cellar used for producing sauce-flavour Chinese liquors.</title>
        <authorList>
            <person name="Yang F."/>
            <person name="Wang H."/>
            <person name="Chen L.Q."/>
            <person name="Zhou N."/>
            <person name="Lu J.J."/>
            <person name="Pu X.X."/>
            <person name="Wan B."/>
            <person name="Wang L."/>
            <person name="Liu S.J."/>
        </authorList>
    </citation>
    <scope>NUCLEOTIDE SEQUENCE [LARGE SCALE GENOMIC DNA]</scope>
    <source>
        <strain evidence="9 10">MT-5</strain>
    </source>
</reference>
<dbReference type="SUPFAM" id="SSF56281">
    <property type="entry name" value="Metallo-hydrolase/oxidoreductase"/>
    <property type="match status" value="1"/>
</dbReference>
<evidence type="ECO:0000256" key="8">
    <source>
        <dbReference type="HAMAP-Rule" id="MF_01818"/>
    </source>
</evidence>
<dbReference type="EC" id="3.1.26.11" evidence="8"/>
<evidence type="ECO:0000256" key="1">
    <source>
        <dbReference type="ARBA" id="ARBA00011738"/>
    </source>
</evidence>
<dbReference type="GO" id="GO:0042781">
    <property type="term" value="F:3'-tRNA processing endoribonuclease activity"/>
    <property type="evidence" value="ECO:0007669"/>
    <property type="project" value="UniProtKB-EC"/>
</dbReference>
<dbReference type="HAMAP" id="MF_01818">
    <property type="entry name" value="RNase_Z_BN"/>
    <property type="match status" value="1"/>
</dbReference>
<evidence type="ECO:0000256" key="4">
    <source>
        <dbReference type="ARBA" id="ARBA00022723"/>
    </source>
</evidence>
<evidence type="ECO:0000256" key="5">
    <source>
        <dbReference type="ARBA" id="ARBA00022759"/>
    </source>
</evidence>
<keyword evidence="2 8" id="KW-0819">tRNA processing</keyword>
<accession>A0ABV4BPE9</accession>
<evidence type="ECO:0000256" key="2">
    <source>
        <dbReference type="ARBA" id="ARBA00022694"/>
    </source>
</evidence>
<comment type="similarity">
    <text evidence="8">Belongs to the RNase Z family.</text>
</comment>
<evidence type="ECO:0000256" key="6">
    <source>
        <dbReference type="ARBA" id="ARBA00022801"/>
    </source>
</evidence>
<dbReference type="NCBIfam" id="NF000801">
    <property type="entry name" value="PRK00055.1-3"/>
    <property type="match status" value="1"/>
</dbReference>
<feature type="binding site" evidence="8">
    <location>
        <position position="139"/>
    </location>
    <ligand>
        <name>Zn(2+)</name>
        <dbReference type="ChEBI" id="CHEBI:29105"/>
        <label>1</label>
        <note>catalytic</note>
    </ligand>
</feature>
<feature type="binding site" evidence="8">
    <location>
        <position position="266"/>
    </location>
    <ligand>
        <name>Zn(2+)</name>
        <dbReference type="ChEBI" id="CHEBI:29105"/>
        <label>2</label>
        <note>catalytic</note>
    </ligand>
</feature>
<dbReference type="Gene3D" id="3.60.15.10">
    <property type="entry name" value="Ribonuclease Z/Hydroxyacylglutathione hydrolase-like"/>
    <property type="match status" value="1"/>
</dbReference>
<proteinExistence type="inferred from homology"/>
<evidence type="ECO:0000313" key="9">
    <source>
        <dbReference type="EMBL" id="MEY8000654.1"/>
    </source>
</evidence>
<keyword evidence="5 8" id="KW-0255">Endonuclease</keyword>
<keyword evidence="3 8" id="KW-0540">Nuclease</keyword>
<comment type="subunit">
    <text evidence="1 8">Homodimer.</text>
</comment>
<feature type="active site" description="Proton acceptor" evidence="8">
    <location>
        <position position="65"/>
    </location>
</feature>
<dbReference type="RefSeq" id="WP_369704545.1">
    <property type="nucleotide sequence ID" value="NZ_JBGEWD010000009.1"/>
</dbReference>